<reference evidence="2 3" key="1">
    <citation type="submission" date="2019-03" db="EMBL/GenBank/DDBJ databases">
        <authorList>
            <person name="Gaulin E."/>
            <person name="Dumas B."/>
        </authorList>
    </citation>
    <scope>NUCLEOTIDE SEQUENCE [LARGE SCALE GENOMIC DNA]</scope>
    <source>
        <strain evidence="2">CBS 568.67</strain>
    </source>
</reference>
<dbReference type="PANTHER" id="PTHR48471:SF1">
    <property type="entry name" value="DDE TNP4 DOMAIN-CONTAINING PROTEIN"/>
    <property type="match status" value="1"/>
</dbReference>
<accession>A0A485K4J0</accession>
<dbReference type="PANTHER" id="PTHR48471">
    <property type="entry name" value="DDE TNP4 DOMAIN-CONTAINING PROTEIN"/>
    <property type="match status" value="1"/>
</dbReference>
<dbReference type="AlphaFoldDB" id="A0A485K4J0"/>
<evidence type="ECO:0000313" key="2">
    <source>
        <dbReference type="EMBL" id="VFT77416.1"/>
    </source>
</evidence>
<reference evidence="1" key="2">
    <citation type="submission" date="2019-06" db="EMBL/GenBank/DDBJ databases">
        <title>Genomics analysis of Aphanomyces spp. identifies a new class of oomycete effector associated with host adaptation.</title>
        <authorList>
            <person name="Gaulin E."/>
        </authorList>
    </citation>
    <scope>NUCLEOTIDE SEQUENCE</scope>
    <source>
        <strain evidence="1">CBS 578.67</strain>
    </source>
</reference>
<organism evidence="2 3">
    <name type="scientific">Aphanomyces stellatus</name>
    <dbReference type="NCBI Taxonomy" id="120398"/>
    <lineage>
        <taxon>Eukaryota</taxon>
        <taxon>Sar</taxon>
        <taxon>Stramenopiles</taxon>
        <taxon>Oomycota</taxon>
        <taxon>Saprolegniomycetes</taxon>
        <taxon>Saprolegniales</taxon>
        <taxon>Verrucalvaceae</taxon>
        <taxon>Aphanomyces</taxon>
    </lineage>
</organism>
<gene>
    <name evidence="2" type="primary">Aste57867_190</name>
    <name evidence="1" type="ORF">As57867_000190</name>
    <name evidence="2" type="ORF">ASTE57867_190</name>
</gene>
<proteinExistence type="predicted"/>
<name>A0A485K4J0_9STRA</name>
<evidence type="ECO:0000313" key="3">
    <source>
        <dbReference type="Proteomes" id="UP000332933"/>
    </source>
</evidence>
<protein>
    <submittedName>
        <fullName evidence="2">Aste57867_190 protein</fullName>
    </submittedName>
</protein>
<dbReference type="EMBL" id="VJMH01000007">
    <property type="protein sequence ID" value="KAF0720597.1"/>
    <property type="molecule type" value="Genomic_DNA"/>
</dbReference>
<sequence>MYRSRNESSFLTTVSLPPDAFDELLRLFSEEYTVLSGPGRRGRPPRVLHKHAALAMVLHFYTAAVEHKTLQELFGVHQSTFSRVLRKAEDALDQALRRLPDATVKWPSKSTQEDWTKLKNAKEPLVHGVFGFVDGKNYLVQSPSNVDLQNAQYNGLIFPVVRSHVW</sequence>
<keyword evidence="3" id="KW-1185">Reference proteome</keyword>
<dbReference type="Proteomes" id="UP000332933">
    <property type="component" value="Unassembled WGS sequence"/>
</dbReference>
<dbReference type="EMBL" id="CAADRA010000007">
    <property type="protein sequence ID" value="VFT77416.1"/>
    <property type="molecule type" value="Genomic_DNA"/>
</dbReference>
<evidence type="ECO:0000313" key="1">
    <source>
        <dbReference type="EMBL" id="KAF0720597.1"/>
    </source>
</evidence>
<dbReference type="OrthoDB" id="70213at2759"/>